<evidence type="ECO:0000256" key="7">
    <source>
        <dbReference type="ARBA" id="ARBA00022839"/>
    </source>
</evidence>
<gene>
    <name evidence="19" type="ORF">RM445_19690</name>
</gene>
<dbReference type="GO" id="GO:0016787">
    <property type="term" value="F:hydrolase activity"/>
    <property type="evidence" value="ECO:0007669"/>
    <property type="project" value="UniProtKB-KW"/>
</dbReference>
<keyword evidence="6 15" id="KW-0347">Helicase</keyword>
<feature type="binding site" evidence="15">
    <location>
        <begin position="47"/>
        <end position="54"/>
    </location>
    <ligand>
        <name>ATP</name>
        <dbReference type="ChEBI" id="CHEBI:30616"/>
    </ligand>
</feature>
<evidence type="ECO:0000256" key="10">
    <source>
        <dbReference type="ARBA" id="ARBA00023204"/>
    </source>
</evidence>
<evidence type="ECO:0000256" key="12">
    <source>
        <dbReference type="ARBA" id="ARBA00034617"/>
    </source>
</evidence>
<comment type="catalytic activity">
    <reaction evidence="12">
        <text>Couples ATP hydrolysis with the unwinding of duplex DNA by translocating in the 3'-5' direction.</text>
        <dbReference type="EC" id="5.6.2.4"/>
    </reaction>
</comment>
<keyword evidence="9" id="KW-0238">DNA-binding</keyword>
<dbReference type="EMBL" id="JAVREJ010000014">
    <property type="protein sequence ID" value="MDT0351750.1"/>
    <property type="molecule type" value="Genomic_DNA"/>
</dbReference>
<dbReference type="Pfam" id="PF13361">
    <property type="entry name" value="UvrD_C"/>
    <property type="match status" value="1"/>
</dbReference>
<dbReference type="PROSITE" id="PS51217">
    <property type="entry name" value="UVRD_HELICASE_CTER"/>
    <property type="match status" value="1"/>
</dbReference>
<comment type="caution">
    <text evidence="19">The sequence shown here is derived from an EMBL/GenBank/DDBJ whole genome shotgun (WGS) entry which is preliminary data.</text>
</comment>
<evidence type="ECO:0000256" key="4">
    <source>
        <dbReference type="ARBA" id="ARBA00022763"/>
    </source>
</evidence>
<dbReference type="InterPro" id="IPR014016">
    <property type="entry name" value="UvrD-like_ATP-bd"/>
</dbReference>
<evidence type="ECO:0000256" key="9">
    <source>
        <dbReference type="ARBA" id="ARBA00023125"/>
    </source>
</evidence>
<organism evidence="19 20">
    <name type="scientific">Pseudonocardia charpentierae</name>
    <dbReference type="NCBI Taxonomy" id="3075545"/>
    <lineage>
        <taxon>Bacteria</taxon>
        <taxon>Bacillati</taxon>
        <taxon>Actinomycetota</taxon>
        <taxon>Actinomycetes</taxon>
        <taxon>Pseudonocardiales</taxon>
        <taxon>Pseudonocardiaceae</taxon>
        <taxon>Pseudonocardia</taxon>
    </lineage>
</organism>
<keyword evidence="4" id="KW-0227">DNA damage</keyword>
<evidence type="ECO:0000256" key="15">
    <source>
        <dbReference type="PROSITE-ProRule" id="PRU00560"/>
    </source>
</evidence>
<evidence type="ECO:0000313" key="20">
    <source>
        <dbReference type="Proteomes" id="UP001183202"/>
    </source>
</evidence>
<dbReference type="Gene3D" id="3.90.320.10">
    <property type="match status" value="1"/>
</dbReference>
<reference evidence="20" key="1">
    <citation type="submission" date="2023-07" db="EMBL/GenBank/DDBJ databases">
        <title>30 novel species of actinomycetes from the DSMZ collection.</title>
        <authorList>
            <person name="Nouioui I."/>
        </authorList>
    </citation>
    <scope>NUCLEOTIDE SEQUENCE [LARGE SCALE GENOMIC DNA]</scope>
    <source>
        <strain evidence="20">DSM 45834</strain>
    </source>
</reference>
<feature type="domain" description="UvrD-like helicase ATP-binding" evidence="17">
    <location>
        <begin position="26"/>
        <end position="348"/>
    </location>
</feature>
<dbReference type="Gene3D" id="1.10.486.10">
    <property type="entry name" value="PCRA, domain 4"/>
    <property type="match status" value="1"/>
</dbReference>
<dbReference type="InterPro" id="IPR013986">
    <property type="entry name" value="DExx_box_DNA_helicase_dom_sf"/>
</dbReference>
<evidence type="ECO:0000256" key="6">
    <source>
        <dbReference type="ARBA" id="ARBA00022806"/>
    </source>
</evidence>
<dbReference type="InterPro" id="IPR038726">
    <property type="entry name" value="PDDEXK_AddAB-type"/>
</dbReference>
<dbReference type="Proteomes" id="UP001183202">
    <property type="component" value="Unassembled WGS sequence"/>
</dbReference>
<feature type="compositionally biased region" description="Basic and acidic residues" evidence="16">
    <location>
        <begin position="783"/>
        <end position="793"/>
    </location>
</feature>
<evidence type="ECO:0000256" key="3">
    <source>
        <dbReference type="ARBA" id="ARBA00022741"/>
    </source>
</evidence>
<sequence length="1141" mass="120660">MFGPEVVDDASAPLLVRPPRVAIPEPEWEAAARWALDHEAGPLRVVGGPGTGKTTLLLASAVRRIRSGGEPDKLLLLVGSRRAAAELRARLTTLLHRDGAADTPAVHTAREPLVRTVHSYAFGVLRLHAARNGDPPPRLLASAEQDAVVRDLLAGELFGWPGGTVPGSGWPDRLRPAIGLPGFAAELRELLLRAAERGLGPNELQALGKRHDVPEWVAAGRFFRTYEQVVLLRGAAGRGTPQATAPALDAAELVGAALDALASDPELLAAERARVRHLLVDDAQDLDPQQMELVRVLGRTARTVLLAGDPDQAVLGFRGADPAGLDAVDAPTAVLTVDHRARPAIRSAIARLAARLPGAGPGRTRVGPDDAVDEAEGQVQVCVFGSAAQEAAWIADGLRRAHLQHGVPWSQMAVLSRSARRTLPVLRRALLAAGVPIAVPPDELPLARQSAVVPLLMVLRYAARPDDLDADAATALLTSPLGSADPMRLRRLRRGLLRLHAAGREDRENAAGDAAPHGDGPAADDVPSTTAADDERIGSDPLLVEALRAAALGRPDPLSALPAFETAPLRRVGALLAVAGEAIREGAGAEQVLWRIWQGTNLEQRWVDATTLGGPVGAAADRDLDAVLALFDSAARHADRLPGADVLAFVEYLADQQLPGDTLAARAPDTEAVALLTAHAARGREWRVVAVPGVQEGAWPDLRLRGSLLGNERLVDVVAGVAEPAAAVSRIAPLLAEERRLFYVACSRARETLLVSAVQADSATLTGGEQPSRFLDELDPTPDDGRDRTDRSVHKPGRALLLAELVGELRRAVCSLEEPGEEPHARAARSARRSRAAVQLARLARAGVPGAAPDDWYGLAPLSTDAPLRAPGEVVPVSPSDVEKILRCPLRWMMERHGGGEVGALSAVTGTLVHALVQAGAAGADGAELEGALQAAWQRLDLGAPWFGRRELARVRAMLAAFDGWVRRSRADGLRLVAVEHPVQLDLADPDDVDIAGRPVLRLRGRVDRLEVDGSGRPVVVDVKTGRTAATRRAAVEHPQLAVYQLAAALGAFTELVGAVADPGGARLVYLADRSASGEAKVPEQPPLDAAELERWKHLVRACAEETAGSRFHARVGPDCDRCPVRASCPVNESGRSVTDG</sequence>
<evidence type="ECO:0000256" key="14">
    <source>
        <dbReference type="ARBA" id="ARBA00048988"/>
    </source>
</evidence>
<protein>
    <recommendedName>
        <fullName evidence="13">DNA 3'-5' helicase</fullName>
        <ecNumber evidence="13">5.6.2.4</ecNumber>
    </recommendedName>
</protein>
<name>A0ABU2NCT1_9PSEU</name>
<accession>A0ABU2NCT1</accession>
<dbReference type="Pfam" id="PF12705">
    <property type="entry name" value="PDDEXK_1"/>
    <property type="match status" value="1"/>
</dbReference>
<evidence type="ECO:0000256" key="2">
    <source>
        <dbReference type="ARBA" id="ARBA00022722"/>
    </source>
</evidence>
<evidence type="ECO:0000256" key="16">
    <source>
        <dbReference type="SAM" id="MobiDB-lite"/>
    </source>
</evidence>
<comment type="catalytic activity">
    <reaction evidence="14">
        <text>ATP + H2O = ADP + phosphate + H(+)</text>
        <dbReference type="Rhea" id="RHEA:13065"/>
        <dbReference type="ChEBI" id="CHEBI:15377"/>
        <dbReference type="ChEBI" id="CHEBI:15378"/>
        <dbReference type="ChEBI" id="CHEBI:30616"/>
        <dbReference type="ChEBI" id="CHEBI:43474"/>
        <dbReference type="ChEBI" id="CHEBI:456216"/>
        <dbReference type="EC" id="5.6.2.4"/>
    </reaction>
</comment>
<dbReference type="Gene3D" id="3.40.50.300">
    <property type="entry name" value="P-loop containing nucleotide triphosphate hydrolases"/>
    <property type="match status" value="3"/>
</dbReference>
<evidence type="ECO:0000256" key="1">
    <source>
        <dbReference type="ARBA" id="ARBA00009922"/>
    </source>
</evidence>
<dbReference type="Gene3D" id="1.10.10.160">
    <property type="match status" value="1"/>
</dbReference>
<dbReference type="PROSITE" id="PS51198">
    <property type="entry name" value="UVRD_HELICASE_ATP_BIND"/>
    <property type="match status" value="1"/>
</dbReference>
<dbReference type="InterPro" id="IPR027417">
    <property type="entry name" value="P-loop_NTPase"/>
</dbReference>
<keyword evidence="10" id="KW-0234">DNA repair</keyword>
<dbReference type="EC" id="5.6.2.4" evidence="13"/>
<proteinExistence type="inferred from homology"/>
<dbReference type="PANTHER" id="PTHR11070">
    <property type="entry name" value="UVRD / RECB / PCRA DNA HELICASE FAMILY MEMBER"/>
    <property type="match status" value="1"/>
</dbReference>
<keyword evidence="5 15" id="KW-0378">Hydrolase</keyword>
<feature type="compositionally biased region" description="Low complexity" evidence="16">
    <location>
        <begin position="511"/>
        <end position="527"/>
    </location>
</feature>
<dbReference type="SUPFAM" id="SSF52540">
    <property type="entry name" value="P-loop containing nucleoside triphosphate hydrolases"/>
    <property type="match status" value="1"/>
</dbReference>
<evidence type="ECO:0000256" key="11">
    <source>
        <dbReference type="ARBA" id="ARBA00023235"/>
    </source>
</evidence>
<dbReference type="InterPro" id="IPR000212">
    <property type="entry name" value="DNA_helicase_UvrD/REP"/>
</dbReference>
<evidence type="ECO:0000256" key="8">
    <source>
        <dbReference type="ARBA" id="ARBA00022840"/>
    </source>
</evidence>
<dbReference type="GO" id="GO:0004386">
    <property type="term" value="F:helicase activity"/>
    <property type="evidence" value="ECO:0007669"/>
    <property type="project" value="UniProtKB-KW"/>
</dbReference>
<feature type="region of interest" description="Disordered" evidence="16">
    <location>
        <begin position="766"/>
        <end position="793"/>
    </location>
</feature>
<evidence type="ECO:0000313" key="19">
    <source>
        <dbReference type="EMBL" id="MDT0351750.1"/>
    </source>
</evidence>
<dbReference type="RefSeq" id="WP_311558183.1">
    <property type="nucleotide sequence ID" value="NZ_JAVREJ010000014.1"/>
</dbReference>
<comment type="similarity">
    <text evidence="1">Belongs to the helicase family. UvrD subfamily.</text>
</comment>
<evidence type="ECO:0000259" key="18">
    <source>
        <dbReference type="PROSITE" id="PS51217"/>
    </source>
</evidence>
<dbReference type="PANTHER" id="PTHR11070:SF59">
    <property type="entry name" value="DNA 3'-5' HELICASE"/>
    <property type="match status" value="1"/>
</dbReference>
<dbReference type="Pfam" id="PF00580">
    <property type="entry name" value="UvrD-helicase"/>
    <property type="match status" value="1"/>
</dbReference>
<keyword evidence="20" id="KW-1185">Reference proteome</keyword>
<evidence type="ECO:0000256" key="5">
    <source>
        <dbReference type="ARBA" id="ARBA00022801"/>
    </source>
</evidence>
<dbReference type="InterPro" id="IPR011604">
    <property type="entry name" value="PDDEXK-like_dom_sf"/>
</dbReference>
<keyword evidence="2" id="KW-0540">Nuclease</keyword>
<keyword evidence="11" id="KW-0413">Isomerase</keyword>
<evidence type="ECO:0000259" key="17">
    <source>
        <dbReference type="PROSITE" id="PS51198"/>
    </source>
</evidence>
<feature type="region of interest" description="Disordered" evidence="16">
    <location>
        <begin position="503"/>
        <end position="535"/>
    </location>
</feature>
<dbReference type="InterPro" id="IPR014017">
    <property type="entry name" value="DNA_helicase_UvrD-like_C"/>
</dbReference>
<keyword evidence="8 15" id="KW-0067">ATP-binding</keyword>
<evidence type="ECO:0000256" key="13">
    <source>
        <dbReference type="ARBA" id="ARBA00034808"/>
    </source>
</evidence>
<keyword evidence="7" id="KW-0269">Exonuclease</keyword>
<feature type="domain" description="UvrD-like helicase C-terminal" evidence="18">
    <location>
        <begin position="347"/>
        <end position="683"/>
    </location>
</feature>
<keyword evidence="3 15" id="KW-0547">Nucleotide-binding</keyword>